<evidence type="ECO:0000313" key="3">
    <source>
        <dbReference type="EMBL" id="JAI00056.1"/>
    </source>
</evidence>
<evidence type="ECO:0000256" key="2">
    <source>
        <dbReference type="SAM" id="SignalP"/>
    </source>
</evidence>
<reference evidence="3" key="1">
    <citation type="submission" date="2014-11" db="EMBL/GenBank/DDBJ databases">
        <authorList>
            <person name="Amaro Gonzalez C."/>
        </authorList>
    </citation>
    <scope>NUCLEOTIDE SEQUENCE</scope>
</reference>
<dbReference type="EMBL" id="GBXM01008522">
    <property type="protein sequence ID" value="JAI00056.1"/>
    <property type="molecule type" value="Transcribed_RNA"/>
</dbReference>
<proteinExistence type="predicted"/>
<feature type="transmembrane region" description="Helical" evidence="1">
    <location>
        <begin position="45"/>
        <end position="69"/>
    </location>
</feature>
<keyword evidence="1" id="KW-1133">Transmembrane helix</keyword>
<keyword evidence="1" id="KW-0812">Transmembrane</keyword>
<feature type="signal peptide" evidence="2">
    <location>
        <begin position="1"/>
        <end position="21"/>
    </location>
</feature>
<sequence length="72" mass="8172">MLFFFVLSFLFICMFPVSMRAKNKMAENLDPLLESQSVAPSNVPAAARILHSDFSFWFFFGGILTYIIINAS</sequence>
<organism evidence="3">
    <name type="scientific">Anguilla anguilla</name>
    <name type="common">European freshwater eel</name>
    <name type="synonym">Muraena anguilla</name>
    <dbReference type="NCBI Taxonomy" id="7936"/>
    <lineage>
        <taxon>Eukaryota</taxon>
        <taxon>Metazoa</taxon>
        <taxon>Chordata</taxon>
        <taxon>Craniata</taxon>
        <taxon>Vertebrata</taxon>
        <taxon>Euteleostomi</taxon>
        <taxon>Actinopterygii</taxon>
        <taxon>Neopterygii</taxon>
        <taxon>Teleostei</taxon>
        <taxon>Anguilliformes</taxon>
        <taxon>Anguillidae</taxon>
        <taxon>Anguilla</taxon>
    </lineage>
</organism>
<keyword evidence="2" id="KW-0732">Signal</keyword>
<protein>
    <submittedName>
        <fullName evidence="3">Uncharacterized protein</fullName>
    </submittedName>
</protein>
<feature type="chain" id="PRO_5002435227" evidence="2">
    <location>
        <begin position="22"/>
        <end position="72"/>
    </location>
</feature>
<reference evidence="3" key="2">
    <citation type="journal article" date="2015" name="Fish Shellfish Immunol.">
        <title>Early steps in the European eel (Anguilla anguilla)-Vibrio vulnificus interaction in the gills: Role of the RtxA13 toxin.</title>
        <authorList>
            <person name="Callol A."/>
            <person name="Pajuelo D."/>
            <person name="Ebbesson L."/>
            <person name="Teles M."/>
            <person name="MacKenzie S."/>
            <person name="Amaro C."/>
        </authorList>
    </citation>
    <scope>NUCLEOTIDE SEQUENCE</scope>
</reference>
<keyword evidence="1" id="KW-0472">Membrane</keyword>
<dbReference type="AlphaFoldDB" id="A0A0E9XDY8"/>
<name>A0A0E9XDY8_ANGAN</name>
<accession>A0A0E9XDY8</accession>
<evidence type="ECO:0000256" key="1">
    <source>
        <dbReference type="SAM" id="Phobius"/>
    </source>
</evidence>